<reference evidence="8" key="1">
    <citation type="submission" date="2017-12" db="EMBL/GenBank/DDBJ databases">
        <title>Draft genome sequence of Telmatospirillum siberiense 26-4b1T, an acidotolerant peatland alphaproteobacterium potentially involved in sulfur cycling.</title>
        <authorList>
            <person name="Hausmann B."/>
            <person name="Pjevac P."/>
            <person name="Schreck K."/>
            <person name="Herbold C.W."/>
            <person name="Daims H."/>
            <person name="Wagner M."/>
            <person name="Pester M."/>
            <person name="Loy A."/>
        </authorList>
    </citation>
    <scope>NUCLEOTIDE SEQUENCE [LARGE SCALE GENOMIC DNA]</scope>
    <source>
        <strain evidence="8">26-4b1</strain>
    </source>
</reference>
<keyword evidence="4" id="KW-0010">Activator</keyword>
<dbReference type="Gene3D" id="3.40.190.10">
    <property type="entry name" value="Periplasmic binding protein-like II"/>
    <property type="match status" value="2"/>
</dbReference>
<proteinExistence type="inferred from homology"/>
<keyword evidence="3" id="KW-0238">DNA-binding</keyword>
<dbReference type="CDD" id="cd08411">
    <property type="entry name" value="PBP2_OxyR"/>
    <property type="match status" value="1"/>
</dbReference>
<dbReference type="InterPro" id="IPR005119">
    <property type="entry name" value="LysR_subst-bd"/>
</dbReference>
<keyword evidence="8" id="KW-1185">Reference proteome</keyword>
<gene>
    <name evidence="7" type="ORF">CWS72_06180</name>
</gene>
<evidence type="ECO:0000256" key="2">
    <source>
        <dbReference type="ARBA" id="ARBA00023015"/>
    </source>
</evidence>
<accession>A0A2N3PYZ9</accession>
<evidence type="ECO:0000259" key="6">
    <source>
        <dbReference type="PROSITE" id="PS50931"/>
    </source>
</evidence>
<sequence>MITLRQLQCLIAVSETLHFGKAAERCHITQPAFSSQIRQLEDMLGVLLVERTRHRVLMTPLGSELVQRATRILREVADFTEAARESSKPFNGTLRLGILPTLGPYLLPHILPVLRQRYGDLKLYLREEPANRLRVDLARGDIDAMLISLTEGEGPYAQALFHEPLWAALPLNHRLASATTLDPGDLAGEELLLLEEGHCLRDQALALCVRVGAAEHTSFRATSLDSLRQMVATGLGMTLLPALYVAAEALDDDQIAMRPFRDTPERLIGMVWRPSGAHADEFRKLADLIRDNLPKTVIPAGGGPPAGTR</sequence>
<comment type="similarity">
    <text evidence="1">Belongs to the LysR transcriptional regulatory family.</text>
</comment>
<dbReference type="GO" id="GO:0003700">
    <property type="term" value="F:DNA-binding transcription factor activity"/>
    <property type="evidence" value="ECO:0007669"/>
    <property type="project" value="InterPro"/>
</dbReference>
<evidence type="ECO:0000256" key="1">
    <source>
        <dbReference type="ARBA" id="ARBA00009437"/>
    </source>
</evidence>
<dbReference type="GO" id="GO:0032993">
    <property type="term" value="C:protein-DNA complex"/>
    <property type="evidence" value="ECO:0007669"/>
    <property type="project" value="TreeGrafter"/>
</dbReference>
<dbReference type="Gene3D" id="1.10.10.10">
    <property type="entry name" value="Winged helix-like DNA-binding domain superfamily/Winged helix DNA-binding domain"/>
    <property type="match status" value="1"/>
</dbReference>
<dbReference type="SUPFAM" id="SSF53850">
    <property type="entry name" value="Periplasmic binding protein-like II"/>
    <property type="match status" value="1"/>
</dbReference>
<dbReference type="PANTHER" id="PTHR30346">
    <property type="entry name" value="TRANSCRIPTIONAL DUAL REGULATOR HCAR-RELATED"/>
    <property type="match status" value="1"/>
</dbReference>
<dbReference type="EMBL" id="PIUM01000004">
    <property type="protein sequence ID" value="PKU25642.1"/>
    <property type="molecule type" value="Genomic_DNA"/>
</dbReference>
<evidence type="ECO:0000256" key="5">
    <source>
        <dbReference type="ARBA" id="ARBA00023163"/>
    </source>
</evidence>
<dbReference type="RefSeq" id="WP_101249697.1">
    <property type="nucleotide sequence ID" value="NZ_PIUM01000004.1"/>
</dbReference>
<comment type="caution">
    <text evidence="7">The sequence shown here is derived from an EMBL/GenBank/DDBJ whole genome shotgun (WGS) entry which is preliminary data.</text>
</comment>
<dbReference type="InterPro" id="IPR036388">
    <property type="entry name" value="WH-like_DNA-bd_sf"/>
</dbReference>
<dbReference type="AlphaFoldDB" id="A0A2N3PYZ9"/>
<protein>
    <submittedName>
        <fullName evidence="7">Hydrogen peroxide-inducible genes activator</fullName>
    </submittedName>
</protein>
<dbReference type="PROSITE" id="PS50931">
    <property type="entry name" value="HTH_LYSR"/>
    <property type="match status" value="1"/>
</dbReference>
<evidence type="ECO:0000313" key="7">
    <source>
        <dbReference type="EMBL" id="PKU25642.1"/>
    </source>
</evidence>
<dbReference type="InterPro" id="IPR000847">
    <property type="entry name" value="LysR_HTH_N"/>
</dbReference>
<keyword evidence="5" id="KW-0804">Transcription</keyword>
<evidence type="ECO:0000313" key="8">
    <source>
        <dbReference type="Proteomes" id="UP000233293"/>
    </source>
</evidence>
<dbReference type="OrthoDB" id="9775392at2"/>
<dbReference type="Pfam" id="PF03466">
    <property type="entry name" value="LysR_substrate"/>
    <property type="match status" value="1"/>
</dbReference>
<evidence type="ECO:0000256" key="4">
    <source>
        <dbReference type="ARBA" id="ARBA00023159"/>
    </source>
</evidence>
<dbReference type="Proteomes" id="UP000233293">
    <property type="component" value="Unassembled WGS sequence"/>
</dbReference>
<dbReference type="InterPro" id="IPR036390">
    <property type="entry name" value="WH_DNA-bd_sf"/>
</dbReference>
<organism evidence="7 8">
    <name type="scientific">Telmatospirillum siberiense</name>
    <dbReference type="NCBI Taxonomy" id="382514"/>
    <lineage>
        <taxon>Bacteria</taxon>
        <taxon>Pseudomonadati</taxon>
        <taxon>Pseudomonadota</taxon>
        <taxon>Alphaproteobacteria</taxon>
        <taxon>Rhodospirillales</taxon>
        <taxon>Rhodospirillaceae</taxon>
        <taxon>Telmatospirillum</taxon>
    </lineage>
</organism>
<keyword evidence="2" id="KW-0805">Transcription regulation</keyword>
<dbReference type="Pfam" id="PF00126">
    <property type="entry name" value="HTH_1"/>
    <property type="match status" value="1"/>
</dbReference>
<dbReference type="PANTHER" id="PTHR30346:SF26">
    <property type="entry name" value="HYDROGEN PEROXIDE-INDUCIBLE GENES ACTIVATOR"/>
    <property type="match status" value="1"/>
</dbReference>
<dbReference type="GO" id="GO:0003677">
    <property type="term" value="F:DNA binding"/>
    <property type="evidence" value="ECO:0007669"/>
    <property type="project" value="UniProtKB-KW"/>
</dbReference>
<dbReference type="PRINTS" id="PR00039">
    <property type="entry name" value="HTHLYSR"/>
</dbReference>
<name>A0A2N3PYZ9_9PROT</name>
<dbReference type="FunFam" id="1.10.10.10:FF:000001">
    <property type="entry name" value="LysR family transcriptional regulator"/>
    <property type="match status" value="1"/>
</dbReference>
<evidence type="ECO:0000256" key="3">
    <source>
        <dbReference type="ARBA" id="ARBA00023125"/>
    </source>
</evidence>
<dbReference type="SUPFAM" id="SSF46785">
    <property type="entry name" value="Winged helix' DNA-binding domain"/>
    <property type="match status" value="1"/>
</dbReference>
<feature type="domain" description="HTH lysR-type" evidence="6">
    <location>
        <begin position="2"/>
        <end position="59"/>
    </location>
</feature>